<dbReference type="Pfam" id="PF12937">
    <property type="entry name" value="F-box-like"/>
    <property type="match status" value="1"/>
</dbReference>
<gene>
    <name evidence="2" type="ORF">Scep_022787</name>
</gene>
<dbReference type="Gene3D" id="3.80.10.10">
    <property type="entry name" value="Ribonuclease Inhibitor"/>
    <property type="match status" value="1"/>
</dbReference>
<name>A0AAP0HY46_9MAGN</name>
<dbReference type="PANTHER" id="PTHR13382">
    <property type="entry name" value="MITOCHONDRIAL ATP SYNTHASE COUPLING FACTOR B"/>
    <property type="match status" value="1"/>
</dbReference>
<dbReference type="SUPFAM" id="SSF52047">
    <property type="entry name" value="RNI-like"/>
    <property type="match status" value="1"/>
</dbReference>
<evidence type="ECO:0000313" key="2">
    <source>
        <dbReference type="EMBL" id="KAK9105943.1"/>
    </source>
</evidence>
<dbReference type="Proteomes" id="UP001419268">
    <property type="component" value="Unassembled WGS sequence"/>
</dbReference>
<protein>
    <recommendedName>
        <fullName evidence="1">F-box domain-containing protein</fullName>
    </recommendedName>
</protein>
<dbReference type="SUPFAM" id="SSF81383">
    <property type="entry name" value="F-box domain"/>
    <property type="match status" value="1"/>
</dbReference>
<sequence>MDPSLILEPQDPHEAMFFVLPYLKLLELVMISQVCRPLRDAVENDVLLWQHIFVEGPSSLRIDDCVLLKITSKAQGRLRTLALMNCVRITDDGLHQVIVNNPHIVKLFVPFCTQLTPDGIVKAVERLTDLHEHNLKSIRLQDIHNITKEHLKTLCSCLGLNSDEQKQPPNIYLGFEHLRSFKRNGVDGAIDIGVCPKCDSVRTVFDCPRETCGKRGRWSPLSACRGCFHCIPRCEECGGCNIFEEYEESACLDYLCLECWLRLPKCNLCNRPYCSRHACMSGSSSNAGLGGFICEDCSAEIMDGRAFTGWRIYE</sequence>
<dbReference type="PROSITE" id="PS50181">
    <property type="entry name" value="FBOX"/>
    <property type="match status" value="1"/>
</dbReference>
<keyword evidence="3" id="KW-1185">Reference proteome</keyword>
<organism evidence="2 3">
    <name type="scientific">Stephania cephalantha</name>
    <dbReference type="NCBI Taxonomy" id="152367"/>
    <lineage>
        <taxon>Eukaryota</taxon>
        <taxon>Viridiplantae</taxon>
        <taxon>Streptophyta</taxon>
        <taxon>Embryophyta</taxon>
        <taxon>Tracheophyta</taxon>
        <taxon>Spermatophyta</taxon>
        <taxon>Magnoliopsida</taxon>
        <taxon>Ranunculales</taxon>
        <taxon>Menispermaceae</taxon>
        <taxon>Menispermoideae</taxon>
        <taxon>Cissampelideae</taxon>
        <taxon>Stephania</taxon>
    </lineage>
</organism>
<feature type="domain" description="F-box" evidence="1">
    <location>
        <begin position="12"/>
        <end position="52"/>
    </location>
</feature>
<dbReference type="InterPro" id="IPR036047">
    <property type="entry name" value="F-box-like_dom_sf"/>
</dbReference>
<reference evidence="2 3" key="1">
    <citation type="submission" date="2024-01" db="EMBL/GenBank/DDBJ databases">
        <title>Genome assemblies of Stephania.</title>
        <authorList>
            <person name="Yang L."/>
        </authorList>
    </citation>
    <scope>NUCLEOTIDE SEQUENCE [LARGE SCALE GENOMIC DNA]</scope>
    <source>
        <strain evidence="2">JXDWG</strain>
        <tissue evidence="2">Leaf</tissue>
    </source>
</reference>
<dbReference type="AlphaFoldDB" id="A0AAP0HY46"/>
<comment type="caution">
    <text evidence="2">The sequence shown here is derived from an EMBL/GenBank/DDBJ whole genome shotgun (WGS) entry which is preliminary data.</text>
</comment>
<evidence type="ECO:0000313" key="3">
    <source>
        <dbReference type="Proteomes" id="UP001419268"/>
    </source>
</evidence>
<evidence type="ECO:0000259" key="1">
    <source>
        <dbReference type="PROSITE" id="PS50181"/>
    </source>
</evidence>
<dbReference type="PANTHER" id="PTHR13382:SF16">
    <property type="entry name" value="F-BOX PROTEIN SKIP28"/>
    <property type="match status" value="1"/>
</dbReference>
<dbReference type="InterPro" id="IPR001810">
    <property type="entry name" value="F-box_dom"/>
</dbReference>
<dbReference type="GO" id="GO:0005737">
    <property type="term" value="C:cytoplasm"/>
    <property type="evidence" value="ECO:0007669"/>
    <property type="project" value="TreeGrafter"/>
</dbReference>
<dbReference type="EMBL" id="JBBNAG010000009">
    <property type="protein sequence ID" value="KAK9105943.1"/>
    <property type="molecule type" value="Genomic_DNA"/>
</dbReference>
<dbReference type="InterPro" id="IPR050648">
    <property type="entry name" value="F-box_LRR-repeat"/>
</dbReference>
<accession>A0AAP0HY46</accession>
<proteinExistence type="predicted"/>
<dbReference type="InterPro" id="IPR032675">
    <property type="entry name" value="LRR_dom_sf"/>
</dbReference>